<reference evidence="5 6" key="1">
    <citation type="submission" date="2023-06" db="EMBL/GenBank/DDBJ databases">
        <title>Novel species in genus Planococcus.</title>
        <authorList>
            <person name="Ning S."/>
        </authorList>
    </citation>
    <scope>NUCLEOTIDE SEQUENCE [LARGE SCALE GENOMIC DNA]</scope>
    <source>
        <strain evidence="5 6">N028</strain>
    </source>
</reference>
<feature type="signal peptide" evidence="4">
    <location>
        <begin position="1"/>
        <end position="24"/>
    </location>
</feature>
<evidence type="ECO:0000256" key="1">
    <source>
        <dbReference type="ARBA" id="ARBA00008520"/>
    </source>
</evidence>
<gene>
    <name evidence="5" type="ORF">QWY14_09800</name>
</gene>
<proteinExistence type="inferred from homology"/>
<sequence>MDKMRGFILVLAALVLFLSGCAGFQTSNSNNEKNEQEGNTEGKTVIDFWTFWGSEIRKPIIEKIIADFNASQDEIEVKHTFLPFGDIWTKELAAIAAGDPPDVVINDINATALRGQKKQAMNLSQFLENDDISTRFYPELWDATLYEGDSYGIPFNTDTRVLFYNKDAFEEVGLDPEKPPTTWAELEEYAAKLDKKSGNDYDRVGFYPLWGIGYDVWLLNANGQNYFDEQNNFQIDTAKNEEVLNWLKTWKDRYGDDVVNSYQAQIDSQQGHPFFSGDLAMIAQTPTFYTQIRDYAKDLNFGVVELPEYEAGNGNTSWGGGFVAEIPEGSKNPEEAWEFIKYLTDVQAQEYWAVQNFDNVANIEAAETAAQSDEFTEDGTMVYEKAVENMEHTLLTPVPVVAPDFSSLINPNMDEFFLGSMTAKEALEKSQKDVESLIKKNQ</sequence>
<comment type="caution">
    <text evidence="5">The sequence shown here is derived from an EMBL/GenBank/DDBJ whole genome shotgun (WGS) entry which is preliminary data.</text>
</comment>
<dbReference type="SUPFAM" id="SSF53850">
    <property type="entry name" value="Periplasmic binding protein-like II"/>
    <property type="match status" value="1"/>
</dbReference>
<dbReference type="RefSeq" id="WP_300986135.1">
    <property type="nucleotide sequence ID" value="NZ_CP129236.1"/>
</dbReference>
<dbReference type="PROSITE" id="PS01037">
    <property type="entry name" value="SBP_BACTERIAL_1"/>
    <property type="match status" value="1"/>
</dbReference>
<dbReference type="Gene3D" id="3.40.190.10">
    <property type="entry name" value="Periplasmic binding protein-like II"/>
    <property type="match status" value="2"/>
</dbReference>
<dbReference type="CDD" id="cd14748">
    <property type="entry name" value="PBP2_UgpB"/>
    <property type="match status" value="1"/>
</dbReference>
<dbReference type="InterPro" id="IPR006061">
    <property type="entry name" value="SBP_1_CS"/>
</dbReference>
<evidence type="ECO:0000256" key="4">
    <source>
        <dbReference type="SAM" id="SignalP"/>
    </source>
</evidence>
<dbReference type="Proteomes" id="UP001172055">
    <property type="component" value="Unassembled WGS sequence"/>
</dbReference>
<evidence type="ECO:0000313" key="5">
    <source>
        <dbReference type="EMBL" id="MDN7242093.1"/>
    </source>
</evidence>
<dbReference type="InterPro" id="IPR006059">
    <property type="entry name" value="SBP"/>
</dbReference>
<feature type="chain" id="PRO_5046077139" evidence="4">
    <location>
        <begin position="25"/>
        <end position="442"/>
    </location>
</feature>
<dbReference type="EMBL" id="JAUJWV010000001">
    <property type="protein sequence ID" value="MDN7242093.1"/>
    <property type="molecule type" value="Genomic_DNA"/>
</dbReference>
<keyword evidence="6" id="KW-1185">Reference proteome</keyword>
<keyword evidence="3 4" id="KW-0732">Signal</keyword>
<dbReference type="InterPro" id="IPR050490">
    <property type="entry name" value="Bact_solute-bd_prot1"/>
</dbReference>
<accession>A0ABT8N2X8</accession>
<comment type="similarity">
    <text evidence="1">Belongs to the bacterial solute-binding protein 1 family.</text>
</comment>
<name>A0ABT8N2X8_9BACL</name>
<dbReference type="PANTHER" id="PTHR43649">
    <property type="entry name" value="ARABINOSE-BINDING PROTEIN-RELATED"/>
    <property type="match status" value="1"/>
</dbReference>
<evidence type="ECO:0000313" key="6">
    <source>
        <dbReference type="Proteomes" id="UP001172055"/>
    </source>
</evidence>
<dbReference type="PANTHER" id="PTHR43649:SF12">
    <property type="entry name" value="DIACETYLCHITOBIOSE BINDING PROTEIN DASA"/>
    <property type="match status" value="1"/>
</dbReference>
<evidence type="ECO:0000256" key="2">
    <source>
        <dbReference type="ARBA" id="ARBA00022448"/>
    </source>
</evidence>
<keyword evidence="2" id="KW-0813">Transport</keyword>
<protein>
    <submittedName>
        <fullName evidence="5">ABC transporter substrate-binding protein</fullName>
    </submittedName>
</protein>
<dbReference type="PROSITE" id="PS51257">
    <property type="entry name" value="PROKAR_LIPOPROTEIN"/>
    <property type="match status" value="1"/>
</dbReference>
<dbReference type="Pfam" id="PF13416">
    <property type="entry name" value="SBP_bac_8"/>
    <property type="match status" value="1"/>
</dbReference>
<evidence type="ECO:0000256" key="3">
    <source>
        <dbReference type="ARBA" id="ARBA00022729"/>
    </source>
</evidence>
<organism evidence="5 6">
    <name type="scientific">Planococcus shixiaomingii</name>
    <dbReference type="NCBI Taxonomy" id="3058393"/>
    <lineage>
        <taxon>Bacteria</taxon>
        <taxon>Bacillati</taxon>
        <taxon>Bacillota</taxon>
        <taxon>Bacilli</taxon>
        <taxon>Bacillales</taxon>
        <taxon>Caryophanaceae</taxon>
        <taxon>Planococcus</taxon>
    </lineage>
</organism>